<dbReference type="InterPro" id="IPR011989">
    <property type="entry name" value="ARM-like"/>
</dbReference>
<dbReference type="Gene3D" id="2.60.120.10">
    <property type="entry name" value="Jelly Rolls"/>
    <property type="match status" value="1"/>
</dbReference>
<dbReference type="SMART" id="SM00100">
    <property type="entry name" value="cNMP"/>
    <property type="match status" value="1"/>
</dbReference>
<name>A0A8J6P3R4_9BACT</name>
<dbReference type="EMBL" id="JACNIG010000265">
    <property type="protein sequence ID" value="MBC8433046.1"/>
    <property type="molecule type" value="Genomic_DNA"/>
</dbReference>
<dbReference type="Gene3D" id="1.25.10.10">
    <property type="entry name" value="Leucine-rich Repeat Variant"/>
    <property type="match status" value="1"/>
</dbReference>
<evidence type="ECO:0000256" key="4">
    <source>
        <dbReference type="ARBA" id="ARBA00022741"/>
    </source>
</evidence>
<keyword evidence="6 8" id="KW-1133">Transmembrane helix</keyword>
<protein>
    <recommendedName>
        <fullName evidence="8">ADP,ATP carrier protein</fullName>
    </recommendedName>
</protein>
<keyword evidence="3 8" id="KW-0812">Transmembrane</keyword>
<dbReference type="InterPro" id="IPR014710">
    <property type="entry name" value="RmlC-like_jellyroll"/>
</dbReference>
<dbReference type="PROSITE" id="PS00889">
    <property type="entry name" value="CNMP_BINDING_2"/>
    <property type="match status" value="1"/>
</dbReference>
<feature type="transmembrane region" description="Helical" evidence="8">
    <location>
        <begin position="83"/>
        <end position="102"/>
    </location>
</feature>
<comment type="caution">
    <text evidence="10">The sequence shown here is derived from an EMBL/GenBank/DDBJ whole genome shotgun (WGS) entry which is preliminary data.</text>
</comment>
<dbReference type="InterPro" id="IPR016024">
    <property type="entry name" value="ARM-type_fold"/>
</dbReference>
<feature type="domain" description="Cyclic nucleotide-binding" evidence="9">
    <location>
        <begin position="938"/>
        <end position="1041"/>
    </location>
</feature>
<evidence type="ECO:0000256" key="2">
    <source>
        <dbReference type="ARBA" id="ARBA00022448"/>
    </source>
</evidence>
<accession>A0A8J6P3R4</accession>
<feature type="transmembrane region" description="Helical" evidence="8">
    <location>
        <begin position="391"/>
        <end position="410"/>
    </location>
</feature>
<dbReference type="CDD" id="cd06174">
    <property type="entry name" value="MFS"/>
    <property type="match status" value="1"/>
</dbReference>
<evidence type="ECO:0000313" key="10">
    <source>
        <dbReference type="EMBL" id="MBC8433046.1"/>
    </source>
</evidence>
<dbReference type="AlphaFoldDB" id="A0A8J6P3R4"/>
<feature type="transmembrane region" description="Helical" evidence="8">
    <location>
        <begin position="231"/>
        <end position="254"/>
    </location>
</feature>
<dbReference type="GO" id="GO:0004862">
    <property type="term" value="F:cAMP-dependent protein kinase inhibitor activity"/>
    <property type="evidence" value="ECO:0007669"/>
    <property type="project" value="TreeGrafter"/>
</dbReference>
<dbReference type="GO" id="GO:0005471">
    <property type="term" value="F:ATP:ADP antiporter activity"/>
    <property type="evidence" value="ECO:0007669"/>
    <property type="project" value="InterPro"/>
</dbReference>
<dbReference type="InterPro" id="IPR050503">
    <property type="entry name" value="cAMP-dep_PK_reg_su-like"/>
</dbReference>
<evidence type="ECO:0000256" key="8">
    <source>
        <dbReference type="RuleBase" id="RU363121"/>
    </source>
</evidence>
<keyword evidence="4 8" id="KW-0547">Nucleotide-binding</keyword>
<dbReference type="Pfam" id="PF03219">
    <property type="entry name" value="TLC"/>
    <property type="match status" value="1"/>
</dbReference>
<keyword evidence="5 8" id="KW-0067">ATP-binding</keyword>
<dbReference type="GO" id="GO:0005829">
    <property type="term" value="C:cytosol"/>
    <property type="evidence" value="ECO:0007669"/>
    <property type="project" value="TreeGrafter"/>
</dbReference>
<dbReference type="PRINTS" id="PR00103">
    <property type="entry name" value="CAMPKINASE"/>
</dbReference>
<keyword evidence="7 8" id="KW-0472">Membrane</keyword>
<dbReference type="Proteomes" id="UP000605201">
    <property type="component" value="Unassembled WGS sequence"/>
</dbReference>
<evidence type="ECO:0000256" key="7">
    <source>
        <dbReference type="ARBA" id="ARBA00023136"/>
    </source>
</evidence>
<sequence>MIKSLGSWFKIYEDEIGLFAWMFVLFFLLRSSNIVFANYAETAFLKRFGVEYLPLVYMLNSIATFVLMGLLAGLIGRLPGARLLCYCFVACGTSVAVIRFIIPLGIDLIYPLLFMLKAQYEALLGLLFWSLANDLYNTRQSKRLFPLITAGGVMGQVIGSFGTPFLGKAIMLDNLLLIYLVATLTGAVVVRRMEGAYPTLLLGDKTVTKTKSKKPLFEAIKEMVPLLRESTLVKILILLTLIPNIVIPIMNYQFNYAVNSQFATESGLIKFFSYFRGVLNLVSLVILLFVGRIYGRWGLPVALMFHPFNYILAFLGFLFRFDFLSAMYARMSTMILRTTINNPARGIVMGLVPEAYRKVMRPFLRGTVVRIGLFFGSGLILLSGNLFHPKYLSLVGIPFVAVWFFTVVYLKRQYSTILLDLIPKNLIDLKALGEADIGSLFKDKKIKSQLVQGLLTTRGDRCLWYARLMKQLAVKDLDFHIIKALHHQEDKTRIALLKLLSSNAGETAVQVFSELATSENPELAASAIKAANRLEPTLSARFDYQSFVNHEIPEVKAYALVGLQQLSPAAYRSTLEAWLDSEDIDLKTAGVIAAGALGDSSFAVSLKEMLGASENETVLPYLLQGLKKLGTGELQELALPYLSHSTESIRLAALEAVEIDNDDVLKKVIFLMDDMSENIHQTAKSKIEAADFQNARLLVESLNLPQSRVRKGIFELLESLEIKDLDFFRFARSQVESGYQYLAEAERLREFPENPARNIIIDHLSQKRLLQIENILRVLATQDQSGQMNIIRRGIFSSDTRQRANALEALDDTIDKALVRILMPLVEMSSIAESLAVGRRNFSLKNIDAEQNKFVTHLLTNEDWVTVALVLGMIQDSGLEMVSREVIEEMAASENKHIFQLVQRIIDQTPGHPGKSEDGMENDVTITDKILQLKGIEIFEGLSVSELAAVASVSEEIDYHANEIVIQEGSSGDTMYLIIKGEVSVIKNMGEQDEFQLDRIGGGDYFGEMALFEDIVRSASIRTEEPSRFLVLHKQEFKEIVREFPQIALEICKVLGGRIRKLHEKIKTHNAGEE</sequence>
<dbReference type="GO" id="GO:0016020">
    <property type="term" value="C:membrane"/>
    <property type="evidence" value="ECO:0007669"/>
    <property type="project" value="UniProtKB-SubCell"/>
</dbReference>
<dbReference type="InterPro" id="IPR018488">
    <property type="entry name" value="cNMP-bd_CS"/>
</dbReference>
<proteinExistence type="inferred from homology"/>
<dbReference type="GO" id="GO:0030552">
    <property type="term" value="F:cAMP binding"/>
    <property type="evidence" value="ECO:0007669"/>
    <property type="project" value="TreeGrafter"/>
</dbReference>
<feature type="transmembrane region" description="Helical" evidence="8">
    <location>
        <begin position="169"/>
        <end position="190"/>
    </location>
</feature>
<comment type="similarity">
    <text evidence="8">Belongs to the ADP/ATP translocase tlc family.</text>
</comment>
<dbReference type="GO" id="GO:0005524">
    <property type="term" value="F:ATP binding"/>
    <property type="evidence" value="ECO:0007669"/>
    <property type="project" value="UniProtKB-KW"/>
</dbReference>
<evidence type="ECO:0000256" key="5">
    <source>
        <dbReference type="ARBA" id="ARBA00022840"/>
    </source>
</evidence>
<dbReference type="SUPFAM" id="SSF48371">
    <property type="entry name" value="ARM repeat"/>
    <property type="match status" value="1"/>
</dbReference>
<dbReference type="PANTHER" id="PTHR11635">
    <property type="entry name" value="CAMP-DEPENDENT PROTEIN KINASE REGULATORY CHAIN"/>
    <property type="match status" value="1"/>
</dbReference>
<dbReference type="GO" id="GO:0005952">
    <property type="term" value="C:cAMP-dependent protein kinase complex"/>
    <property type="evidence" value="ECO:0007669"/>
    <property type="project" value="InterPro"/>
</dbReference>
<dbReference type="InterPro" id="IPR004667">
    <property type="entry name" value="ADP_ATP_car_bac_type"/>
</dbReference>
<dbReference type="GO" id="GO:0034236">
    <property type="term" value="F:protein kinase A catalytic subunit binding"/>
    <property type="evidence" value="ECO:0007669"/>
    <property type="project" value="TreeGrafter"/>
</dbReference>
<dbReference type="Pfam" id="PF00027">
    <property type="entry name" value="cNMP_binding"/>
    <property type="match status" value="1"/>
</dbReference>
<evidence type="ECO:0000256" key="3">
    <source>
        <dbReference type="ARBA" id="ARBA00022692"/>
    </source>
</evidence>
<dbReference type="InterPro" id="IPR000595">
    <property type="entry name" value="cNMP-bd_dom"/>
</dbReference>
<dbReference type="PANTHER" id="PTHR11635:SF152">
    <property type="entry name" value="CAMP-DEPENDENT PROTEIN KINASE TYPE I REGULATORY SUBUNIT-RELATED"/>
    <property type="match status" value="1"/>
</dbReference>
<evidence type="ECO:0000259" key="9">
    <source>
        <dbReference type="PROSITE" id="PS50042"/>
    </source>
</evidence>
<feature type="transmembrane region" description="Helical" evidence="8">
    <location>
        <begin position="274"/>
        <end position="295"/>
    </location>
</feature>
<feature type="transmembrane region" description="Helical" evidence="8">
    <location>
        <begin position="108"/>
        <end position="132"/>
    </location>
</feature>
<dbReference type="PROSITE" id="PS50042">
    <property type="entry name" value="CNMP_BINDING_3"/>
    <property type="match status" value="1"/>
</dbReference>
<evidence type="ECO:0000313" key="11">
    <source>
        <dbReference type="Proteomes" id="UP000605201"/>
    </source>
</evidence>
<organism evidence="10 11">
    <name type="scientific">Candidatus Desulfatibia vada</name>
    <dbReference type="NCBI Taxonomy" id="2841696"/>
    <lineage>
        <taxon>Bacteria</taxon>
        <taxon>Pseudomonadati</taxon>
        <taxon>Thermodesulfobacteriota</taxon>
        <taxon>Desulfobacteria</taxon>
        <taxon>Desulfobacterales</taxon>
        <taxon>Desulfobacterales incertae sedis</taxon>
        <taxon>Candidatus Desulfatibia</taxon>
    </lineage>
</organism>
<dbReference type="SUPFAM" id="SSF51206">
    <property type="entry name" value="cAMP-binding domain-like"/>
    <property type="match status" value="1"/>
</dbReference>
<evidence type="ECO:0000256" key="6">
    <source>
        <dbReference type="ARBA" id="ARBA00022989"/>
    </source>
</evidence>
<feature type="transmembrane region" description="Helical" evidence="8">
    <location>
        <begin position="20"/>
        <end position="40"/>
    </location>
</feature>
<comment type="subcellular location">
    <subcellularLocation>
        <location evidence="1 8">Membrane</location>
        <topology evidence="1 8">Multi-pass membrane protein</topology>
    </subcellularLocation>
</comment>
<reference evidence="10 11" key="1">
    <citation type="submission" date="2020-08" db="EMBL/GenBank/DDBJ databases">
        <title>Bridging the membrane lipid divide: bacteria of the FCB group superphylum have the potential to synthesize archaeal ether lipids.</title>
        <authorList>
            <person name="Villanueva L."/>
            <person name="Von Meijenfeldt F.A.B."/>
            <person name="Westbye A.B."/>
            <person name="Yadav S."/>
            <person name="Hopmans E.C."/>
            <person name="Dutilh B.E."/>
            <person name="Sinninghe Damste J.S."/>
        </authorList>
    </citation>
    <scope>NUCLEOTIDE SEQUENCE [LARGE SCALE GENOMIC DNA]</scope>
    <source>
        <strain evidence="10">NIOZ-UU17</strain>
    </source>
</reference>
<keyword evidence="2 8" id="KW-0813">Transport</keyword>
<feature type="transmembrane region" description="Helical" evidence="8">
    <location>
        <begin position="307"/>
        <end position="329"/>
    </location>
</feature>
<dbReference type="CDD" id="cd00038">
    <property type="entry name" value="CAP_ED"/>
    <property type="match status" value="1"/>
</dbReference>
<dbReference type="InterPro" id="IPR018490">
    <property type="entry name" value="cNMP-bd_dom_sf"/>
</dbReference>
<feature type="transmembrane region" description="Helical" evidence="8">
    <location>
        <begin position="363"/>
        <end position="384"/>
    </location>
</feature>
<evidence type="ECO:0000256" key="1">
    <source>
        <dbReference type="ARBA" id="ARBA00004141"/>
    </source>
</evidence>
<feature type="transmembrane region" description="Helical" evidence="8">
    <location>
        <begin position="144"/>
        <end position="163"/>
    </location>
</feature>
<gene>
    <name evidence="10" type="ORF">H8D96_14130</name>
</gene>
<feature type="transmembrane region" description="Helical" evidence="8">
    <location>
        <begin position="52"/>
        <end position="76"/>
    </location>
</feature>